<dbReference type="GO" id="GO:0008360">
    <property type="term" value="P:regulation of cell shape"/>
    <property type="evidence" value="ECO:0007669"/>
    <property type="project" value="InterPro"/>
</dbReference>
<evidence type="ECO:0000313" key="9">
    <source>
        <dbReference type="EMBL" id="SFV86455.1"/>
    </source>
</evidence>
<dbReference type="Pfam" id="PF08245">
    <property type="entry name" value="Mur_ligase_M"/>
    <property type="match status" value="1"/>
</dbReference>
<dbReference type="Gene3D" id="3.40.1190.10">
    <property type="entry name" value="Mur-like, catalytic domain"/>
    <property type="match status" value="1"/>
</dbReference>
<evidence type="ECO:0000256" key="3">
    <source>
        <dbReference type="ARBA" id="ARBA00022490"/>
    </source>
</evidence>
<dbReference type="GO" id="GO:0051301">
    <property type="term" value="P:cell division"/>
    <property type="evidence" value="ECO:0007669"/>
    <property type="project" value="InterPro"/>
</dbReference>
<keyword evidence="5" id="KW-0547">Nucleotide-binding</keyword>
<reference evidence="9" key="1">
    <citation type="submission" date="2016-10" db="EMBL/GenBank/DDBJ databases">
        <authorList>
            <person name="de Groot N.N."/>
        </authorList>
    </citation>
    <scope>NUCLEOTIDE SEQUENCE</scope>
</reference>
<dbReference type="GO" id="GO:0005737">
    <property type="term" value="C:cytoplasm"/>
    <property type="evidence" value="ECO:0007669"/>
    <property type="project" value="UniProtKB-SubCell"/>
</dbReference>
<accession>A0A1W1DXM2</accession>
<dbReference type="PANTHER" id="PTHR43692">
    <property type="entry name" value="UDP-N-ACETYLMURAMOYLALANINE--D-GLUTAMATE LIGASE"/>
    <property type="match status" value="1"/>
</dbReference>
<feature type="domain" description="Mur ligase central" evidence="8">
    <location>
        <begin position="87"/>
        <end position="255"/>
    </location>
</feature>
<dbReference type="SUPFAM" id="SSF53623">
    <property type="entry name" value="MurD-like peptide ligases, catalytic domain"/>
    <property type="match status" value="1"/>
</dbReference>
<dbReference type="Pfam" id="PF02875">
    <property type="entry name" value="Mur_ligase_C"/>
    <property type="match status" value="1"/>
</dbReference>
<keyword evidence="3" id="KW-0963">Cytoplasm</keyword>
<dbReference type="InterPro" id="IPR004101">
    <property type="entry name" value="Mur_ligase_C"/>
</dbReference>
<evidence type="ECO:0000256" key="4">
    <source>
        <dbReference type="ARBA" id="ARBA00022598"/>
    </source>
</evidence>
<dbReference type="InterPro" id="IPR005762">
    <property type="entry name" value="MurD"/>
</dbReference>
<name>A0A1W1DXM2_9ZZZZ</name>
<gene>
    <name evidence="9" type="ORF">MNB_SUP05-SYMBIONT-4-716</name>
</gene>
<keyword evidence="4 9" id="KW-0436">Ligase</keyword>
<dbReference type="InterPro" id="IPR013221">
    <property type="entry name" value="Mur_ligase_cen"/>
</dbReference>
<dbReference type="PANTHER" id="PTHR43692:SF1">
    <property type="entry name" value="UDP-N-ACETYLMURAMOYLALANINE--D-GLUTAMATE LIGASE"/>
    <property type="match status" value="1"/>
</dbReference>
<evidence type="ECO:0000256" key="1">
    <source>
        <dbReference type="ARBA" id="ARBA00004496"/>
    </source>
</evidence>
<evidence type="ECO:0000256" key="2">
    <source>
        <dbReference type="ARBA" id="ARBA00004752"/>
    </source>
</evidence>
<evidence type="ECO:0000259" key="8">
    <source>
        <dbReference type="Pfam" id="PF08245"/>
    </source>
</evidence>
<dbReference type="InterPro" id="IPR036615">
    <property type="entry name" value="Mur_ligase_C_dom_sf"/>
</dbReference>
<dbReference type="AlphaFoldDB" id="A0A1W1DXM2"/>
<evidence type="ECO:0000256" key="6">
    <source>
        <dbReference type="ARBA" id="ARBA00022840"/>
    </source>
</evidence>
<feature type="domain" description="Mur ligase C-terminal" evidence="7">
    <location>
        <begin position="278"/>
        <end position="389"/>
    </location>
</feature>
<proteinExistence type="inferred from homology"/>
<dbReference type="EC" id="6.3.2.9" evidence="9"/>
<dbReference type="SUPFAM" id="SSF53244">
    <property type="entry name" value="MurD-like peptide ligases, peptide-binding domain"/>
    <property type="match status" value="1"/>
</dbReference>
<dbReference type="HAMAP" id="MF_00639">
    <property type="entry name" value="MurD"/>
    <property type="match status" value="1"/>
</dbReference>
<dbReference type="GO" id="GO:0005524">
    <property type="term" value="F:ATP binding"/>
    <property type="evidence" value="ECO:0007669"/>
    <property type="project" value="UniProtKB-KW"/>
</dbReference>
<organism evidence="9">
    <name type="scientific">hydrothermal vent metagenome</name>
    <dbReference type="NCBI Taxonomy" id="652676"/>
    <lineage>
        <taxon>unclassified sequences</taxon>
        <taxon>metagenomes</taxon>
        <taxon>ecological metagenomes</taxon>
    </lineage>
</organism>
<dbReference type="InterPro" id="IPR036565">
    <property type="entry name" value="Mur-like_cat_sf"/>
</dbReference>
<dbReference type="GO" id="GO:0009252">
    <property type="term" value="P:peptidoglycan biosynthetic process"/>
    <property type="evidence" value="ECO:0007669"/>
    <property type="project" value="UniProtKB-UniPathway"/>
</dbReference>
<comment type="subcellular location">
    <subcellularLocation>
        <location evidence="1">Cytoplasm</location>
    </subcellularLocation>
</comment>
<dbReference type="UniPathway" id="UPA00219"/>
<evidence type="ECO:0000256" key="5">
    <source>
        <dbReference type="ARBA" id="ARBA00022741"/>
    </source>
</evidence>
<dbReference type="EMBL" id="FPHY01000080">
    <property type="protein sequence ID" value="SFV86455.1"/>
    <property type="molecule type" value="Genomic_DNA"/>
</dbReference>
<dbReference type="Gene3D" id="3.90.190.20">
    <property type="entry name" value="Mur ligase, C-terminal domain"/>
    <property type="match status" value="1"/>
</dbReference>
<keyword evidence="6" id="KW-0067">ATP-binding</keyword>
<comment type="pathway">
    <text evidence="2">Cell wall biogenesis; peptidoglycan biosynthesis.</text>
</comment>
<dbReference type="GO" id="GO:0008764">
    <property type="term" value="F:UDP-N-acetylmuramoylalanine-D-glutamate ligase activity"/>
    <property type="evidence" value="ECO:0007669"/>
    <property type="project" value="UniProtKB-EC"/>
</dbReference>
<sequence>MKLILGNGKTAHSIAQFLDKQNTAFTLIKDTRKVKDSTPLKDIDEIFISPGIAQTDAIVVWASAQKIPVTSDIELFSRHAKAPIIGITGSNGKSTVTQLLGEMIANDGKKVAIGGNIGTPALNCLNDAIEYYVLELSSYQLDYTQNLNLLTGVVLNITPDHLDRYPSFAHYTHSKLSLYQYCQHPIIPVDDPLIPTQTPAKYFGIDMPKQPTDFGTVTCHQSRYFLKGDDSLMCADAMQLIGEHNLKNTLAALALGDQIGLSITSMINTIKTFKGLAHRLEWVTKKDNITYYNDSKATNSLSTITAIQALIPTQQDIILIMGGIAKQEDYTPLFTLINKHIKSVILIGKATPQFTQKITHTTHAKTLQEAVTIAQSMISNGIVLLSPACASFDMFDDFEQRGEVFKDAVNSAH</sequence>
<evidence type="ECO:0000259" key="7">
    <source>
        <dbReference type="Pfam" id="PF02875"/>
    </source>
</evidence>
<dbReference type="NCBIfam" id="TIGR01087">
    <property type="entry name" value="murD"/>
    <property type="match status" value="1"/>
</dbReference>
<protein>
    <submittedName>
        <fullName evidence="9">UDP-N-acetylmuramoylalanine--D-glutamate ligase</fullName>
        <ecNumber evidence="9">6.3.2.9</ecNumber>
    </submittedName>
</protein>